<gene>
    <name evidence="1" type="ORF">ABT322_27545</name>
</gene>
<proteinExistence type="predicted"/>
<sequence length="169" mass="18962">MTAVLYNGLSRYDAALAGARRACTYEDFGFFGWYLVELVEAGARSGARDAAHDALDRLTETTEAAGTNWALGVQTRSRALLEKGGNAEKSYREAVDRLGRTRLRVEVARAHLVYGEWLRRENRRGDAREQLRTAYDMFTDFGASGYAARAVGELRATRRWRGARRPGRP</sequence>
<evidence type="ECO:0000313" key="2">
    <source>
        <dbReference type="Proteomes" id="UP001490330"/>
    </source>
</evidence>
<dbReference type="RefSeq" id="WP_350721932.1">
    <property type="nucleotide sequence ID" value="NZ_JBEPCO010000032.1"/>
</dbReference>
<accession>A0ABV1VLQ3</accession>
<reference evidence="1 2" key="1">
    <citation type="submission" date="2024-06" db="EMBL/GenBank/DDBJ databases">
        <title>The Natural Products Discovery Center: Release of the First 8490 Sequenced Strains for Exploring Actinobacteria Biosynthetic Diversity.</title>
        <authorList>
            <person name="Kalkreuter E."/>
            <person name="Kautsar S.A."/>
            <person name="Yang D."/>
            <person name="Bader C.D."/>
            <person name="Teijaro C.N."/>
            <person name="Fluegel L."/>
            <person name="Davis C.M."/>
            <person name="Simpson J.R."/>
            <person name="Lauterbach L."/>
            <person name="Steele A.D."/>
            <person name="Gui C."/>
            <person name="Meng S."/>
            <person name="Li G."/>
            <person name="Viehrig K."/>
            <person name="Ye F."/>
            <person name="Su P."/>
            <person name="Kiefer A.F."/>
            <person name="Nichols A."/>
            <person name="Cepeda A.J."/>
            <person name="Yan W."/>
            <person name="Fan B."/>
            <person name="Jiang Y."/>
            <person name="Adhikari A."/>
            <person name="Zheng C.-J."/>
            <person name="Schuster L."/>
            <person name="Cowan T.M."/>
            <person name="Smanski M.J."/>
            <person name="Chevrette M.G."/>
            <person name="De Carvalho L.P.S."/>
            <person name="Shen B."/>
        </authorList>
    </citation>
    <scope>NUCLEOTIDE SEQUENCE [LARGE SCALE GENOMIC DNA]</scope>
    <source>
        <strain evidence="1 2">NPDC000632</strain>
    </source>
</reference>
<comment type="caution">
    <text evidence="1">The sequence shown here is derived from an EMBL/GenBank/DDBJ whole genome shotgun (WGS) entry which is preliminary data.</text>
</comment>
<protein>
    <recommendedName>
        <fullName evidence="3">Regulatory protein</fullName>
    </recommendedName>
</protein>
<organism evidence="1 2">
    <name type="scientific">Streptomyces flaveolus</name>
    <dbReference type="NCBI Taxonomy" id="67297"/>
    <lineage>
        <taxon>Bacteria</taxon>
        <taxon>Bacillati</taxon>
        <taxon>Actinomycetota</taxon>
        <taxon>Actinomycetes</taxon>
        <taxon>Kitasatosporales</taxon>
        <taxon>Streptomycetaceae</taxon>
        <taxon>Streptomyces</taxon>
    </lineage>
</organism>
<name>A0ABV1VLQ3_9ACTN</name>
<keyword evidence="2" id="KW-1185">Reference proteome</keyword>
<dbReference type="Proteomes" id="UP001490330">
    <property type="component" value="Unassembled WGS sequence"/>
</dbReference>
<evidence type="ECO:0008006" key="3">
    <source>
        <dbReference type="Google" id="ProtNLM"/>
    </source>
</evidence>
<evidence type="ECO:0000313" key="1">
    <source>
        <dbReference type="EMBL" id="MER6907413.1"/>
    </source>
</evidence>
<dbReference type="EMBL" id="JBEPCV010000031">
    <property type="protein sequence ID" value="MER6907413.1"/>
    <property type="molecule type" value="Genomic_DNA"/>
</dbReference>